<dbReference type="AlphaFoldDB" id="A0A380S4Z5"/>
<dbReference type="RefSeq" id="WP_109572600.1">
    <property type="nucleotide sequence ID" value="NZ_UHJL01000002.1"/>
</dbReference>
<protein>
    <submittedName>
        <fullName evidence="1">Uncharacterized protein</fullName>
    </submittedName>
</protein>
<organism evidence="1 2">
    <name type="scientific">Fibrobacter succinogenes</name>
    <name type="common">Bacteroides succinogenes</name>
    <dbReference type="NCBI Taxonomy" id="833"/>
    <lineage>
        <taxon>Bacteria</taxon>
        <taxon>Pseudomonadati</taxon>
        <taxon>Fibrobacterota</taxon>
        <taxon>Fibrobacteria</taxon>
        <taxon>Fibrobacterales</taxon>
        <taxon>Fibrobacteraceae</taxon>
        <taxon>Fibrobacter</taxon>
    </lineage>
</organism>
<sequence length="219" mass="25389">MRGHYIYQLAATILPNGLGHETVVHDLGIFTSLRTAEKIMREYVTEGNFYCPVYSFSIMFLPVNDDLEYESERQINIYSPAGELQISEFNMISCNGAWSNRLNIDIRAIIDIGPFKKPYFVLYNHWRRGLATKCARISFLEPKYELGASYNKSVWFLDENEKKMLVRFLKAGSRCGFEPEPSNNWRCAIGAFNNEVRNDDDSRILLYDLPIPDYTKLEP</sequence>
<proteinExistence type="predicted"/>
<dbReference type="EMBL" id="UHJL01000002">
    <property type="protein sequence ID" value="SUQ23994.1"/>
    <property type="molecule type" value="Genomic_DNA"/>
</dbReference>
<gene>
    <name evidence="1" type="ORF">SAMN05661053_1384</name>
</gene>
<reference evidence="1 2" key="1">
    <citation type="submission" date="2017-08" db="EMBL/GenBank/DDBJ databases">
        <authorList>
            <person name="de Groot N.N."/>
        </authorList>
    </citation>
    <scope>NUCLEOTIDE SEQUENCE [LARGE SCALE GENOMIC DNA]</scope>
    <source>
        <strain evidence="1 2">HM2</strain>
    </source>
</reference>
<dbReference type="Proteomes" id="UP000255423">
    <property type="component" value="Unassembled WGS sequence"/>
</dbReference>
<accession>A0A380S4Z5</accession>
<evidence type="ECO:0000313" key="2">
    <source>
        <dbReference type="Proteomes" id="UP000255423"/>
    </source>
</evidence>
<name>A0A380S4Z5_FIBSU</name>
<evidence type="ECO:0000313" key="1">
    <source>
        <dbReference type="EMBL" id="SUQ23994.1"/>
    </source>
</evidence>